<reference evidence="1" key="1">
    <citation type="submission" date="2015-07" db="EMBL/GenBank/DDBJ databases">
        <title>Adaptation to a free-living lifestyle via gene acquisitions in the diplomonad Trepomonas sp. PC1.</title>
        <authorList>
            <person name="Xu F."/>
            <person name="Jerlstrom-Hultqvist J."/>
            <person name="Kolisko M."/>
            <person name="Simpson A.G.B."/>
            <person name="Roger A.J."/>
            <person name="Svard S.G."/>
            <person name="Andersson J.O."/>
        </authorList>
    </citation>
    <scope>NUCLEOTIDE SEQUENCE</scope>
    <source>
        <strain evidence="1">PC1</strain>
    </source>
</reference>
<organism evidence="1">
    <name type="scientific">Trepomonas sp. PC1</name>
    <dbReference type="NCBI Taxonomy" id="1076344"/>
    <lineage>
        <taxon>Eukaryota</taxon>
        <taxon>Metamonada</taxon>
        <taxon>Diplomonadida</taxon>
        <taxon>Hexamitidae</taxon>
        <taxon>Hexamitinae</taxon>
        <taxon>Trepomonas</taxon>
    </lineage>
</organism>
<keyword evidence="1" id="KW-0689">Ribosomal protein</keyword>
<keyword evidence="1" id="KW-0687">Ribonucleoprotein</keyword>
<dbReference type="AlphaFoldDB" id="A0A146K731"/>
<gene>
    <name evidence="1" type="ORF">TPC1_15379</name>
</gene>
<accession>A0A146K731</accession>
<name>A0A146K731_9EUKA</name>
<dbReference type="GO" id="GO:0005840">
    <property type="term" value="C:ribosome"/>
    <property type="evidence" value="ECO:0007669"/>
    <property type="project" value="UniProtKB-KW"/>
</dbReference>
<proteinExistence type="predicted"/>
<dbReference type="Gene3D" id="3.30.720.90">
    <property type="match status" value="1"/>
</dbReference>
<sequence>MPAQINQDQFEKIVANQKVDELRVRRIERGAQQGHMKLKLRTPRRLYTLYLKDPGVAKTMVKAAGNKNIQIVKYKHGKRV</sequence>
<dbReference type="EMBL" id="GDID01003983">
    <property type="protein sequence ID" value="JAP92623.1"/>
    <property type="molecule type" value="Transcribed_RNA"/>
</dbReference>
<dbReference type="InterPro" id="IPR038464">
    <property type="entry name" value="Ribosomal_eL38_sf"/>
</dbReference>
<evidence type="ECO:0000313" key="1">
    <source>
        <dbReference type="EMBL" id="JAP92623.1"/>
    </source>
</evidence>
<protein>
    <submittedName>
        <fullName evidence="1">Ribosomal protein L38</fullName>
    </submittedName>
</protein>